<keyword evidence="11" id="KW-0479">Metal-binding</keyword>
<dbReference type="Pfam" id="PF00702">
    <property type="entry name" value="Hydrolase"/>
    <property type="match status" value="1"/>
</dbReference>
<name>A0A4Q7LJY6_9BURK</name>
<dbReference type="OrthoDB" id="9781367at2"/>
<keyword evidence="12" id="KW-0378">Hydrolase</keyword>
<gene>
    <name evidence="17" type="ORF">EV685_1909</name>
</gene>
<evidence type="ECO:0000256" key="7">
    <source>
        <dbReference type="ARBA" id="ARBA00011245"/>
    </source>
</evidence>
<dbReference type="AlphaFoldDB" id="A0A4Q7LJY6"/>
<keyword evidence="13" id="KW-0862">Zinc</keyword>
<comment type="similarity">
    <text evidence="6">Belongs to the GmhB family.</text>
</comment>
<dbReference type="CDD" id="cd07503">
    <property type="entry name" value="HAD_HisB-N"/>
    <property type="match status" value="1"/>
</dbReference>
<dbReference type="GO" id="GO:0005975">
    <property type="term" value="P:carbohydrate metabolic process"/>
    <property type="evidence" value="ECO:0007669"/>
    <property type="project" value="InterPro"/>
</dbReference>
<comment type="pathway">
    <text evidence="5">Nucleotide-sugar biosynthesis; ADP-L-glycero-beta-D-manno-heptose biosynthesis; ADP-L-glycero-beta-D-manno-heptose from D-glycero-beta-D-manno-heptose 7-phosphate: step 2/4.</text>
</comment>
<dbReference type="InterPro" id="IPR006543">
    <property type="entry name" value="Histidinol-phos"/>
</dbReference>
<dbReference type="Proteomes" id="UP000293433">
    <property type="component" value="Unassembled WGS sequence"/>
</dbReference>
<evidence type="ECO:0000256" key="1">
    <source>
        <dbReference type="ARBA" id="ARBA00001226"/>
    </source>
</evidence>
<comment type="caution">
    <text evidence="17">The sequence shown here is derived from an EMBL/GenBank/DDBJ whole genome shotgun (WGS) entry which is preliminary data.</text>
</comment>
<evidence type="ECO:0000256" key="4">
    <source>
        <dbReference type="ARBA" id="ARBA00004496"/>
    </source>
</evidence>
<dbReference type="InterPro" id="IPR006549">
    <property type="entry name" value="HAD-SF_hydro_IIIA"/>
</dbReference>
<dbReference type="FunFam" id="3.40.50.1000:FF:000168">
    <property type="entry name" value="D,D-heptose 1,7-bisphosphate phosphatase"/>
    <property type="match status" value="1"/>
</dbReference>
<protein>
    <recommendedName>
        <fullName evidence="9">D-glycero-beta-D-manno-heptose-1,7-bisphosphate 7-phosphatase</fullName>
        <ecNumber evidence="8">3.1.3.82</ecNumber>
    </recommendedName>
    <alternativeName>
        <fullName evidence="16">D,D-heptose 1,7-bisphosphate phosphatase</fullName>
    </alternativeName>
</protein>
<evidence type="ECO:0000256" key="9">
    <source>
        <dbReference type="ARBA" id="ARBA00014542"/>
    </source>
</evidence>
<evidence type="ECO:0000256" key="5">
    <source>
        <dbReference type="ARBA" id="ARBA00004708"/>
    </source>
</evidence>
<dbReference type="InterPro" id="IPR036412">
    <property type="entry name" value="HAD-like_sf"/>
</dbReference>
<evidence type="ECO:0000313" key="17">
    <source>
        <dbReference type="EMBL" id="RZS54432.1"/>
    </source>
</evidence>
<keyword evidence="15" id="KW-0119">Carbohydrate metabolism</keyword>
<dbReference type="InterPro" id="IPR023214">
    <property type="entry name" value="HAD_sf"/>
</dbReference>
<keyword evidence="10" id="KW-0963">Cytoplasm</keyword>
<dbReference type="GO" id="GO:0005737">
    <property type="term" value="C:cytoplasm"/>
    <property type="evidence" value="ECO:0007669"/>
    <property type="project" value="UniProtKB-SubCell"/>
</dbReference>
<dbReference type="PANTHER" id="PTHR42891">
    <property type="entry name" value="D-GLYCERO-BETA-D-MANNO-HEPTOSE-1,7-BISPHOSPHATE 7-PHOSPHATASE"/>
    <property type="match status" value="1"/>
</dbReference>
<dbReference type="RefSeq" id="WP_130481792.1">
    <property type="nucleotide sequence ID" value="NZ_SGWV01000009.1"/>
</dbReference>
<evidence type="ECO:0000256" key="3">
    <source>
        <dbReference type="ARBA" id="ARBA00001947"/>
    </source>
</evidence>
<evidence type="ECO:0000256" key="8">
    <source>
        <dbReference type="ARBA" id="ARBA00012987"/>
    </source>
</evidence>
<dbReference type="InterPro" id="IPR004446">
    <property type="entry name" value="Heptose_bisP_phosphatase"/>
</dbReference>
<evidence type="ECO:0000256" key="6">
    <source>
        <dbReference type="ARBA" id="ARBA00005628"/>
    </source>
</evidence>
<dbReference type="SUPFAM" id="SSF56784">
    <property type="entry name" value="HAD-like"/>
    <property type="match status" value="1"/>
</dbReference>
<dbReference type="EC" id="3.1.3.82" evidence="8"/>
<comment type="subunit">
    <text evidence="7">Monomer.</text>
</comment>
<dbReference type="NCBIfam" id="TIGR01656">
    <property type="entry name" value="Histidinol-ppas"/>
    <property type="match status" value="1"/>
</dbReference>
<dbReference type="NCBIfam" id="TIGR01662">
    <property type="entry name" value="HAD-SF-IIIA"/>
    <property type="match status" value="1"/>
</dbReference>
<keyword evidence="14" id="KW-0460">Magnesium</keyword>
<dbReference type="PANTHER" id="PTHR42891:SF1">
    <property type="entry name" value="D-GLYCERO-BETA-D-MANNO-HEPTOSE-1,7-BISPHOSPHATE 7-PHOSPHATASE"/>
    <property type="match status" value="1"/>
</dbReference>
<evidence type="ECO:0000256" key="15">
    <source>
        <dbReference type="ARBA" id="ARBA00023277"/>
    </source>
</evidence>
<accession>A0A4Q7LJY6</accession>
<evidence type="ECO:0000256" key="13">
    <source>
        <dbReference type="ARBA" id="ARBA00022833"/>
    </source>
</evidence>
<evidence type="ECO:0000256" key="16">
    <source>
        <dbReference type="ARBA" id="ARBA00031828"/>
    </source>
</evidence>
<dbReference type="GO" id="GO:0034200">
    <property type="term" value="F:D-glycero-beta-D-manno-heptose 1,7-bisphosphate 7-phosphatase activity"/>
    <property type="evidence" value="ECO:0007669"/>
    <property type="project" value="UniProtKB-EC"/>
</dbReference>
<dbReference type="EMBL" id="SGWV01000009">
    <property type="protein sequence ID" value="RZS54432.1"/>
    <property type="molecule type" value="Genomic_DNA"/>
</dbReference>
<comment type="cofactor">
    <cofactor evidence="3">
        <name>Zn(2+)</name>
        <dbReference type="ChEBI" id="CHEBI:29105"/>
    </cofactor>
</comment>
<evidence type="ECO:0000256" key="2">
    <source>
        <dbReference type="ARBA" id="ARBA00001946"/>
    </source>
</evidence>
<evidence type="ECO:0000256" key="14">
    <source>
        <dbReference type="ARBA" id="ARBA00022842"/>
    </source>
</evidence>
<evidence type="ECO:0000256" key="12">
    <source>
        <dbReference type="ARBA" id="ARBA00022801"/>
    </source>
</evidence>
<comment type="catalytic activity">
    <reaction evidence="1">
        <text>D-glycero-beta-D-manno-heptose 1,7-bisphosphate + H2O = D-glycero-beta-D-manno-heptose 1-phosphate + phosphate</text>
        <dbReference type="Rhea" id="RHEA:28518"/>
        <dbReference type="ChEBI" id="CHEBI:15377"/>
        <dbReference type="ChEBI" id="CHEBI:43474"/>
        <dbReference type="ChEBI" id="CHEBI:60208"/>
        <dbReference type="ChEBI" id="CHEBI:61593"/>
        <dbReference type="EC" id="3.1.3.82"/>
    </reaction>
</comment>
<evidence type="ECO:0000256" key="11">
    <source>
        <dbReference type="ARBA" id="ARBA00022723"/>
    </source>
</evidence>
<proteinExistence type="inferred from homology"/>
<comment type="subcellular location">
    <subcellularLocation>
        <location evidence="4">Cytoplasm</location>
    </subcellularLocation>
</comment>
<dbReference type="NCBIfam" id="NF006506">
    <property type="entry name" value="PRK08942.1"/>
    <property type="match status" value="1"/>
</dbReference>
<keyword evidence="18" id="KW-1185">Reference proteome</keyword>
<evidence type="ECO:0000256" key="10">
    <source>
        <dbReference type="ARBA" id="ARBA00022490"/>
    </source>
</evidence>
<organism evidence="17 18">
    <name type="scientific">Sphaerotilus mobilis</name>
    <dbReference type="NCBI Taxonomy" id="47994"/>
    <lineage>
        <taxon>Bacteria</taxon>
        <taxon>Pseudomonadati</taxon>
        <taxon>Pseudomonadota</taxon>
        <taxon>Betaproteobacteria</taxon>
        <taxon>Burkholderiales</taxon>
        <taxon>Sphaerotilaceae</taxon>
        <taxon>Sphaerotilus</taxon>
    </lineage>
</organism>
<comment type="cofactor">
    <cofactor evidence="2">
        <name>Mg(2+)</name>
        <dbReference type="ChEBI" id="CHEBI:18420"/>
    </cofactor>
</comment>
<dbReference type="Gene3D" id="3.40.50.1000">
    <property type="entry name" value="HAD superfamily/HAD-like"/>
    <property type="match status" value="1"/>
</dbReference>
<sequence>MPERAPTKLVIVDRDGTLNEPRDDHVKTPEEWQPLPGALEAVARLNQAGWHVVIATNQSGLGRGLLDMSSLNAVHQVMNAKLAQLGGRIDAIFFCPHAPEDQCRCRKPLPGLFEDIAERMGVDLDEVYAVGDNIRHLQAAHAAGCRTHLVRTGRSDGLDDAALAALLAQVGGPIGVHDDLPAFAEQLLGAERKRLQDARRPPAASA</sequence>
<dbReference type="GO" id="GO:0046872">
    <property type="term" value="F:metal ion binding"/>
    <property type="evidence" value="ECO:0007669"/>
    <property type="project" value="UniProtKB-KW"/>
</dbReference>
<reference evidence="17 18" key="1">
    <citation type="submission" date="2019-02" db="EMBL/GenBank/DDBJ databases">
        <title>Genomic Encyclopedia of Type Strains, Phase IV (KMG-IV): sequencing the most valuable type-strain genomes for metagenomic binning, comparative biology and taxonomic classification.</title>
        <authorList>
            <person name="Goeker M."/>
        </authorList>
    </citation>
    <scope>NUCLEOTIDE SEQUENCE [LARGE SCALE GENOMIC DNA]</scope>
    <source>
        <strain evidence="17 18">DSM 10617</strain>
    </source>
</reference>
<evidence type="ECO:0000313" key="18">
    <source>
        <dbReference type="Proteomes" id="UP000293433"/>
    </source>
</evidence>